<evidence type="ECO:0000256" key="1">
    <source>
        <dbReference type="ARBA" id="ARBA00022603"/>
    </source>
</evidence>
<evidence type="ECO:0000259" key="3">
    <source>
        <dbReference type="Pfam" id="PF13649"/>
    </source>
</evidence>
<dbReference type="CDD" id="cd02440">
    <property type="entry name" value="AdoMet_MTases"/>
    <property type="match status" value="1"/>
</dbReference>
<evidence type="ECO:0000256" key="2">
    <source>
        <dbReference type="ARBA" id="ARBA00022679"/>
    </source>
</evidence>
<dbReference type="PANTHER" id="PTHR43861:SF1">
    <property type="entry name" value="TRANS-ACONITATE 2-METHYLTRANSFERASE"/>
    <property type="match status" value="1"/>
</dbReference>
<sequence>MGSHKQAKTVFETDSVIVKYTLAITEVGLWKSEQDLILKYFLNKQANLLDLGCGAGRSSFNLENLGYKNIYAIDISKKMIDTARLIQKQIHNSKIVFENMDASNLKYPNAHFNYAFFSFNGFSGIPKHQNRIKALNEIYRVLKPNGIFIFSIHPWNQQKYQQRLKKENISKTTEFEIERYGDLIFKNEENLYDFFHLYSDTELKQKLSSVGFRVLDIINRDTNYSEDQQVLSFADNTNFWICQK</sequence>
<keyword evidence="2" id="KW-0808">Transferase</keyword>
<protein>
    <submittedName>
        <fullName evidence="4">Ubiquinone/menaquinone biosynthesis C-methylase UbiE</fullName>
    </submittedName>
</protein>
<dbReference type="PANTHER" id="PTHR43861">
    <property type="entry name" value="TRANS-ACONITATE 2-METHYLTRANSFERASE-RELATED"/>
    <property type="match status" value="1"/>
</dbReference>
<dbReference type="OrthoDB" id="9804312at2"/>
<dbReference type="AlphaFoldDB" id="A0A4R7UCI8"/>
<dbReference type="InterPro" id="IPR029063">
    <property type="entry name" value="SAM-dependent_MTases_sf"/>
</dbReference>
<keyword evidence="1 4" id="KW-0489">Methyltransferase</keyword>
<evidence type="ECO:0000313" key="4">
    <source>
        <dbReference type="EMBL" id="TDV24089.1"/>
    </source>
</evidence>
<dbReference type="GO" id="GO:0008168">
    <property type="term" value="F:methyltransferase activity"/>
    <property type="evidence" value="ECO:0007669"/>
    <property type="project" value="UniProtKB-KW"/>
</dbReference>
<proteinExistence type="predicted"/>
<comment type="caution">
    <text evidence="4">The sequence shown here is derived from an EMBL/GenBank/DDBJ whole genome shotgun (WGS) entry which is preliminary data.</text>
</comment>
<name>A0A4R7UCI8_9BACT</name>
<feature type="domain" description="Methyltransferase" evidence="3">
    <location>
        <begin position="49"/>
        <end position="146"/>
    </location>
</feature>
<organism evidence="4 5">
    <name type="scientific">Mycoplasmopsis mustelae</name>
    <dbReference type="NCBI Taxonomy" id="171289"/>
    <lineage>
        <taxon>Bacteria</taxon>
        <taxon>Bacillati</taxon>
        <taxon>Mycoplasmatota</taxon>
        <taxon>Mycoplasmoidales</taxon>
        <taxon>Metamycoplasmataceae</taxon>
        <taxon>Mycoplasmopsis</taxon>
    </lineage>
</organism>
<dbReference type="EMBL" id="SOCN01000001">
    <property type="protein sequence ID" value="TDV24089.1"/>
    <property type="molecule type" value="Genomic_DNA"/>
</dbReference>
<dbReference type="Proteomes" id="UP000295757">
    <property type="component" value="Unassembled WGS sequence"/>
</dbReference>
<dbReference type="Pfam" id="PF13649">
    <property type="entry name" value="Methyltransf_25"/>
    <property type="match status" value="1"/>
</dbReference>
<dbReference type="InterPro" id="IPR041698">
    <property type="entry name" value="Methyltransf_25"/>
</dbReference>
<dbReference type="GO" id="GO:0032259">
    <property type="term" value="P:methylation"/>
    <property type="evidence" value="ECO:0007669"/>
    <property type="project" value="UniProtKB-KW"/>
</dbReference>
<gene>
    <name evidence="4" type="ORF">BCF59_0033</name>
</gene>
<keyword evidence="5" id="KW-1185">Reference proteome</keyword>
<accession>A0A4R7UCI8</accession>
<evidence type="ECO:0000313" key="5">
    <source>
        <dbReference type="Proteomes" id="UP000295757"/>
    </source>
</evidence>
<dbReference type="RefSeq" id="WP_134109953.1">
    <property type="nucleotide sequence ID" value="NZ_SOCN01000001.1"/>
</dbReference>
<keyword evidence="4" id="KW-0830">Ubiquinone</keyword>
<reference evidence="4 5" key="1">
    <citation type="submission" date="2019-03" db="EMBL/GenBank/DDBJ databases">
        <title>Genomic Encyclopedia of Archaeal and Bacterial Type Strains, Phase II (KMG-II): from individual species to whole genera.</title>
        <authorList>
            <person name="Goeker M."/>
        </authorList>
    </citation>
    <scope>NUCLEOTIDE SEQUENCE [LARGE SCALE GENOMIC DNA]</scope>
    <source>
        <strain evidence="4 5">ATCC 35214</strain>
    </source>
</reference>
<dbReference type="Gene3D" id="3.40.50.150">
    <property type="entry name" value="Vaccinia Virus protein VP39"/>
    <property type="match status" value="1"/>
</dbReference>
<dbReference type="SUPFAM" id="SSF53335">
    <property type="entry name" value="S-adenosyl-L-methionine-dependent methyltransferases"/>
    <property type="match status" value="1"/>
</dbReference>